<evidence type="ECO:0000256" key="5">
    <source>
        <dbReference type="SAM" id="Coils"/>
    </source>
</evidence>
<dbReference type="PROSITE" id="PS50011">
    <property type="entry name" value="PROTEIN_KINASE_DOM"/>
    <property type="match status" value="1"/>
</dbReference>
<dbReference type="PROSITE" id="PS50112">
    <property type="entry name" value="PAS"/>
    <property type="match status" value="2"/>
</dbReference>
<name>A0ABS5Y4T1_9CYAN</name>
<evidence type="ECO:0000256" key="1">
    <source>
        <dbReference type="ARBA" id="ARBA00000085"/>
    </source>
</evidence>
<dbReference type="RefSeq" id="WP_215618752.1">
    <property type="nucleotide sequence ID" value="NZ_JADOER010000010.1"/>
</dbReference>
<evidence type="ECO:0000313" key="10">
    <source>
        <dbReference type="EMBL" id="MBT9312849.1"/>
    </source>
</evidence>
<dbReference type="SMART" id="SM00065">
    <property type="entry name" value="GAF"/>
    <property type="match status" value="1"/>
</dbReference>
<dbReference type="InterPro" id="IPR029016">
    <property type="entry name" value="GAF-like_dom_sf"/>
</dbReference>
<keyword evidence="5" id="KW-0175">Coiled coil</keyword>
<dbReference type="InterPro" id="IPR000014">
    <property type="entry name" value="PAS"/>
</dbReference>
<comment type="catalytic activity">
    <reaction evidence="1">
        <text>ATP + protein L-histidine = ADP + protein N-phospho-L-histidine.</text>
        <dbReference type="EC" id="2.7.13.3"/>
    </reaction>
</comment>
<dbReference type="CDD" id="cd00130">
    <property type="entry name" value="PAS"/>
    <property type="match status" value="3"/>
</dbReference>
<sequence length="2312" mass="257920">MTRVVEPFPAIAMHLPGYTFVAWIYRGARTMVYRAVEIGTQQPVVIKVLAQEYPSFIQLVQFRNQYEILRHLTIPGIIHPLGLVPCGNGHALVMEAFEGIDLGQYLQSHPLSVDDALDIAIQLVDTLGNLHQQQIIHKDIQPANILIQPDSNQVKLIDFSIASRLPKETQTEQSPKSLEGTLAYLAPEQTGRMNRGIDYRADFYSLGVTLYQLFTGQLPFPSNDPLELIHCHMAQLPRAIDQVDRAVPSMVAAIVGKLMAKNAEDRYQSALGLKHDLHHCLTQWAERRQIPRFDLGQQDLCDRFLIPEKLYGREADVQLLLDAFERVAQGAGELTLVTGLSGMGKTSVINEVHKPIVRQRGYFIQGKFDQFNRNSPFSAFVQAFRDLVGQLLSESSTELQHWKRLLLDALGENAQVIIDLIPELAKILGPQPPAPTLSAPATQNRFHRLFSNFIRVFTTRDHPLVIFVDDLQWADSASLKLIESLMADTPTAYLLLLGAYRDREVLSAHPLRFALDALCQSQAHVSTIALTPLQANSLTHLIADTLHSSTGAAAPLANLVMQKTQGNPFFINQFLTALHSDQLISFNRAAGSWQWDIAKLQDAAFSDSVLELMVQQLQKLPDTTQTVLKLAACIGAQFDLATLAIVSEQSQAEVAVALWSALQQDLVVPQNDLYKFYLGDIDAATTFSETLHYRFLHDRVQQAAYALIPTDHHQRVHLRIGQLLLRDTPTQQQADKIFDIVSQLNLGCPLITDGCDRTQLAELNLIAGQRAKQSTAYEAATEYLTLGIELLDPDNCWQEHHELTLALHQAAAESCYLGGDFSTMETWIAKLLDHTHEVLEQVKVYEVNIQACIAQNRLQQGLHIAFEILEKLGVQLPENPTPEDFTAYLQEVQTTIGERSPADLLDLPPMVDQQYLAILRILSSMFGLAYNGHPQLFPLIIFKQVSLSVQHGNASFSAAAYASYGLILTAFLGQAQQGYDFSQLATNLLHQLDANGLKAKTLCIANSFVCHHQEHLKNSLQPLLTGYGAGVETGDIEWAAWCIFPYGMHAYLVGTELTALAQEMEKYGQALASLKQMTPYNYLSTYHQTVINLLGQSDRPQQLQGEIYDGASMLPQHHQANDRPAIYHLHINQAMLSYWFEDYGQAIQALDICRTYLDGVPGLYVISLLYFYDSLAQLALYPTQPPAAQTQTMERVERNLTHLQKWANNAPMNHKHKQTLIRAECCRVLAKYALAIELYDSAIVEAKANGYPQEEALANELAAKFYLDWGKEKVAADYMQNAYYGYSRWGAQAKVTDLEHRYPEQLRPILQPSVSSQDLLTTLITLSESAVTPHPGAGSPSLNQTFDLASILKASQALSSTIQLDELLQQFTQIILQNSGGDRCGLILPDQDGGWQVRAIATPADVQFYTEPLNHNPKLPVKLIQYVINTEETVVIDDLKTDLAVIDDYFQQQQPKSLLCLPILNQKRCIGIISVENHLTSGAFTHERILILNFLCTQAAVAIENARLFAERLKVEDSLRDSEAKFRTLLSNLDGVVYRCQNDADWTMEFMSDAITALSGYPVTDFINNRKRTYASVIHPDDVVLVDVAVAQSLLLQQSFAMEYRILHRDGSVRWVTEKGKGIFNSAGEVQCLEGVIFDISARKTSEIALQKSEAHNRALVSALPDLLMRLSRDGIYLECAASPQFRVVGNVNEWIGKHVGDVLSPALAQKRLAFIQKALDSRTIQMYEQTLVVEGKTQQEEVRVVPYAEDEILLLVRDISDRKAAEQKLLESQTFLETVLDTFPLSIFWKDRESRYIGVNQNFAQDAGFEKTEDLVGLDDFDMPWAETEAEAFRADDRQVMLTNEPKLGIVETQVRADGAQVWLETNKLPLHDLKGNVIGVLGTYQDISDRKQAEANSRLLASVVESSDDAIITKSLEGMITSWNQAAVNLFGYTATEAIGQPITILFPPDRLQEEAQILAQLKNKESIEHFETVRLHRDGSPIHISVTISPLVDRYGNVVGASKIVRDIRDRKRAEAALLQKSHDLEKALADLQNAQLQMVQNEKMSALGSLVAGVAHEINNPVGCIIGNIGATQDYFGDLLEILALYQDHFPQPGSEVEDLLETVDLDYLTDDIPKLIKAMKDAGDRIKSISKSLRTFSRADAENKQPFDLHEGIESTLLILRHRLKANDHRPAIDVVTDYGDIPEVDCFPGQLNQVFMNILANAIDALDEASRNRSYEDMQSQPHRITIGTSLEDHQVKIVIADNGPGISDTIKSKIFDHLFTTKEIGKGTGLGLAIVRQIVMDTHGGDLAVNSTMGQGSEFCIYLPL</sequence>
<dbReference type="InterPro" id="IPR011009">
    <property type="entry name" value="Kinase-like_dom_sf"/>
</dbReference>
<organism evidence="10 11">
    <name type="scientific">Leptothoe kymatousa TAU-MAC 1615</name>
    <dbReference type="NCBI Taxonomy" id="2364775"/>
    <lineage>
        <taxon>Bacteria</taxon>
        <taxon>Bacillati</taxon>
        <taxon>Cyanobacteriota</taxon>
        <taxon>Cyanophyceae</taxon>
        <taxon>Nodosilineales</taxon>
        <taxon>Cymatolegaceae</taxon>
        <taxon>Leptothoe</taxon>
        <taxon>Leptothoe kymatousa</taxon>
    </lineage>
</organism>
<dbReference type="Pfam" id="PF08448">
    <property type="entry name" value="PAS_4"/>
    <property type="match status" value="2"/>
</dbReference>
<dbReference type="NCBIfam" id="TIGR00229">
    <property type="entry name" value="sensory_box"/>
    <property type="match status" value="3"/>
</dbReference>
<dbReference type="SUPFAM" id="SSF55874">
    <property type="entry name" value="ATPase domain of HSP90 chaperone/DNA topoisomerase II/histidine kinase"/>
    <property type="match status" value="1"/>
</dbReference>
<dbReference type="InterPro" id="IPR053159">
    <property type="entry name" value="Hybrid_Histidine_Kinase"/>
</dbReference>
<evidence type="ECO:0000256" key="2">
    <source>
        <dbReference type="ARBA" id="ARBA00012438"/>
    </source>
</evidence>
<dbReference type="PROSITE" id="PS50109">
    <property type="entry name" value="HIS_KIN"/>
    <property type="match status" value="1"/>
</dbReference>
<dbReference type="InterPro" id="IPR036097">
    <property type="entry name" value="HisK_dim/P_sf"/>
</dbReference>
<feature type="domain" description="PAC" evidence="9">
    <location>
        <begin position="1971"/>
        <end position="2023"/>
    </location>
</feature>
<dbReference type="InterPro" id="IPR035965">
    <property type="entry name" value="PAS-like_dom_sf"/>
</dbReference>
<evidence type="ECO:0000259" key="9">
    <source>
        <dbReference type="PROSITE" id="PS50113"/>
    </source>
</evidence>
<dbReference type="InterPro" id="IPR036890">
    <property type="entry name" value="HATPase_C_sf"/>
</dbReference>
<dbReference type="EMBL" id="JADOER010000010">
    <property type="protein sequence ID" value="MBT9312849.1"/>
    <property type="molecule type" value="Genomic_DNA"/>
</dbReference>
<keyword evidence="3" id="KW-0808">Transferase</keyword>
<feature type="domain" description="PAS" evidence="8">
    <location>
        <begin position="1898"/>
        <end position="1968"/>
    </location>
</feature>
<keyword evidence="4" id="KW-0902">Two-component regulatory system</keyword>
<feature type="domain" description="Histidine kinase" evidence="7">
    <location>
        <begin position="2057"/>
        <end position="2312"/>
    </location>
</feature>
<dbReference type="SMART" id="SM00091">
    <property type="entry name" value="PAS"/>
    <property type="match status" value="4"/>
</dbReference>
<dbReference type="InterPro" id="IPR013656">
    <property type="entry name" value="PAS_4"/>
</dbReference>
<dbReference type="PANTHER" id="PTHR43642">
    <property type="entry name" value="HYBRID SIGNAL TRANSDUCTION HISTIDINE KINASE G"/>
    <property type="match status" value="1"/>
</dbReference>
<dbReference type="InterPro" id="IPR000700">
    <property type="entry name" value="PAS-assoc_C"/>
</dbReference>
<evidence type="ECO:0000313" key="11">
    <source>
        <dbReference type="Proteomes" id="UP001196661"/>
    </source>
</evidence>
<dbReference type="EC" id="2.7.13.3" evidence="2"/>
<accession>A0ABS5Y4T1</accession>
<protein>
    <recommendedName>
        <fullName evidence="2">histidine kinase</fullName>
        <ecNumber evidence="2">2.7.13.3</ecNumber>
    </recommendedName>
</protein>
<dbReference type="PROSITE" id="PS50113">
    <property type="entry name" value="PAC"/>
    <property type="match status" value="3"/>
</dbReference>
<feature type="coiled-coil region" evidence="5">
    <location>
        <begin position="2018"/>
        <end position="2048"/>
    </location>
</feature>
<proteinExistence type="predicted"/>
<evidence type="ECO:0000256" key="4">
    <source>
        <dbReference type="ARBA" id="ARBA00023012"/>
    </source>
</evidence>
<dbReference type="Gene3D" id="1.10.287.130">
    <property type="match status" value="1"/>
</dbReference>
<dbReference type="SMART" id="SM00086">
    <property type="entry name" value="PAC"/>
    <property type="match status" value="3"/>
</dbReference>
<dbReference type="InterPro" id="IPR003594">
    <property type="entry name" value="HATPase_dom"/>
</dbReference>
<dbReference type="Pfam" id="PF00989">
    <property type="entry name" value="PAS"/>
    <property type="match status" value="1"/>
</dbReference>
<keyword evidence="11" id="KW-1185">Reference proteome</keyword>
<comment type="caution">
    <text evidence="10">The sequence shown here is derived from an EMBL/GenBank/DDBJ whole genome shotgun (WGS) entry which is preliminary data.</text>
</comment>
<evidence type="ECO:0000256" key="3">
    <source>
        <dbReference type="ARBA" id="ARBA00022777"/>
    </source>
</evidence>
<evidence type="ECO:0000259" key="8">
    <source>
        <dbReference type="PROSITE" id="PS50112"/>
    </source>
</evidence>
<dbReference type="Pfam" id="PF08447">
    <property type="entry name" value="PAS_3"/>
    <property type="match status" value="1"/>
</dbReference>
<dbReference type="SUPFAM" id="SSF47384">
    <property type="entry name" value="Homodimeric domain of signal transducing histidine kinase"/>
    <property type="match status" value="1"/>
</dbReference>
<dbReference type="InterPro" id="IPR041664">
    <property type="entry name" value="AAA_16"/>
</dbReference>
<dbReference type="PRINTS" id="PR00344">
    <property type="entry name" value="BCTRLSENSOR"/>
</dbReference>
<dbReference type="Gene3D" id="3.40.50.300">
    <property type="entry name" value="P-loop containing nucleotide triphosphate hydrolases"/>
    <property type="match status" value="1"/>
</dbReference>
<dbReference type="InterPro" id="IPR004358">
    <property type="entry name" value="Sig_transdc_His_kin-like_C"/>
</dbReference>
<dbReference type="Pfam" id="PF00069">
    <property type="entry name" value="Pkinase"/>
    <property type="match status" value="1"/>
</dbReference>
<dbReference type="PANTHER" id="PTHR43642:SF1">
    <property type="entry name" value="HYBRID SIGNAL TRANSDUCTION HISTIDINE KINASE G"/>
    <property type="match status" value="1"/>
</dbReference>
<dbReference type="Gene3D" id="3.30.565.10">
    <property type="entry name" value="Histidine kinase-like ATPase, C-terminal domain"/>
    <property type="match status" value="1"/>
</dbReference>
<dbReference type="InterPro" id="IPR003018">
    <property type="entry name" value="GAF"/>
</dbReference>
<reference evidence="10 11" key="1">
    <citation type="journal article" date="2021" name="Mar. Drugs">
        <title>Genome Reduction and Secondary Metabolism of the Marine Sponge-Associated Cyanobacterium Leptothoe.</title>
        <authorList>
            <person name="Konstantinou D."/>
            <person name="Popin R.V."/>
            <person name="Fewer D.P."/>
            <person name="Sivonen K."/>
            <person name="Gkelis S."/>
        </authorList>
    </citation>
    <scope>NUCLEOTIDE SEQUENCE [LARGE SCALE GENOMIC DNA]</scope>
    <source>
        <strain evidence="10 11">TAU-MAC 1615</strain>
    </source>
</reference>
<keyword evidence="3" id="KW-0418">Kinase</keyword>
<evidence type="ECO:0000259" key="6">
    <source>
        <dbReference type="PROSITE" id="PS50011"/>
    </source>
</evidence>
<feature type="domain" description="Protein kinase" evidence="6">
    <location>
        <begin position="18"/>
        <end position="281"/>
    </location>
</feature>
<dbReference type="Proteomes" id="UP001196661">
    <property type="component" value="Unassembled WGS sequence"/>
</dbReference>
<dbReference type="Gene3D" id="3.30.450.20">
    <property type="entry name" value="PAS domain"/>
    <property type="match status" value="4"/>
</dbReference>
<dbReference type="Gene3D" id="3.30.450.40">
    <property type="match status" value="1"/>
</dbReference>
<dbReference type="SUPFAM" id="SSF55781">
    <property type="entry name" value="GAF domain-like"/>
    <property type="match status" value="1"/>
</dbReference>
<dbReference type="SMART" id="SM00387">
    <property type="entry name" value="HATPase_c"/>
    <property type="match status" value="1"/>
</dbReference>
<dbReference type="CDD" id="cd14014">
    <property type="entry name" value="STKc_PknB_like"/>
    <property type="match status" value="1"/>
</dbReference>
<feature type="domain" description="PAC" evidence="9">
    <location>
        <begin position="1600"/>
        <end position="1652"/>
    </location>
</feature>
<feature type="domain" description="PAC" evidence="9">
    <location>
        <begin position="1845"/>
        <end position="1901"/>
    </location>
</feature>
<dbReference type="InterPro" id="IPR013655">
    <property type="entry name" value="PAS_fold_3"/>
</dbReference>
<feature type="domain" description="PAS" evidence="8">
    <location>
        <begin position="1522"/>
        <end position="1582"/>
    </location>
</feature>
<dbReference type="SUPFAM" id="SSF52540">
    <property type="entry name" value="P-loop containing nucleoside triphosphate hydrolases"/>
    <property type="match status" value="1"/>
</dbReference>
<evidence type="ECO:0000259" key="7">
    <source>
        <dbReference type="PROSITE" id="PS50109"/>
    </source>
</evidence>
<dbReference type="Pfam" id="PF13191">
    <property type="entry name" value="AAA_16"/>
    <property type="match status" value="1"/>
</dbReference>
<dbReference type="Pfam" id="PF01590">
    <property type="entry name" value="GAF"/>
    <property type="match status" value="1"/>
</dbReference>
<dbReference type="InterPro" id="IPR027417">
    <property type="entry name" value="P-loop_NTPase"/>
</dbReference>
<dbReference type="SUPFAM" id="SSF55785">
    <property type="entry name" value="PYP-like sensor domain (PAS domain)"/>
    <property type="match status" value="4"/>
</dbReference>
<dbReference type="InterPro" id="IPR001610">
    <property type="entry name" value="PAC"/>
</dbReference>
<dbReference type="InterPro" id="IPR000719">
    <property type="entry name" value="Prot_kinase_dom"/>
</dbReference>
<gene>
    <name evidence="10" type="ORF">IXB28_11575</name>
</gene>
<dbReference type="InterPro" id="IPR005467">
    <property type="entry name" value="His_kinase_dom"/>
</dbReference>
<dbReference type="InterPro" id="IPR013767">
    <property type="entry name" value="PAS_fold"/>
</dbReference>
<dbReference type="SUPFAM" id="SSF56112">
    <property type="entry name" value="Protein kinase-like (PK-like)"/>
    <property type="match status" value="1"/>
</dbReference>
<dbReference type="Gene3D" id="1.10.510.10">
    <property type="entry name" value="Transferase(Phosphotransferase) domain 1"/>
    <property type="match status" value="1"/>
</dbReference>
<dbReference type="Pfam" id="PF02518">
    <property type="entry name" value="HATPase_c"/>
    <property type="match status" value="1"/>
</dbReference>